<reference evidence="2" key="1">
    <citation type="journal article" date="2019" name="Int. J. Syst. Evol. Microbiol.">
        <title>The Global Catalogue of Microorganisms (GCM) 10K type strain sequencing project: providing services to taxonomists for standard genome sequencing and annotation.</title>
        <authorList>
            <consortium name="The Broad Institute Genomics Platform"/>
            <consortium name="The Broad Institute Genome Sequencing Center for Infectious Disease"/>
            <person name="Wu L."/>
            <person name="Ma J."/>
        </authorList>
    </citation>
    <scope>NUCLEOTIDE SEQUENCE [LARGE SCALE GENOMIC DNA]</scope>
    <source>
        <strain evidence="2">JCM 15591</strain>
    </source>
</reference>
<evidence type="ECO:0000313" key="1">
    <source>
        <dbReference type="EMBL" id="GAA1763162.1"/>
    </source>
</evidence>
<sequence length="131" mass="14459">MPPLRASLIPPTVSTVPTRGPTMQLTAYDRYRTGTLLFEQRQYADAAREFESLLGEDAPAYGLGDARQLLARSYYHSAQLGRAERAARDLLERDASDGYAALLLARTLKRQGRGDEAEPWFTRAAALGETA</sequence>
<dbReference type="SUPFAM" id="SSF48452">
    <property type="entry name" value="TPR-like"/>
    <property type="match status" value="1"/>
</dbReference>
<dbReference type="EMBL" id="BAAAPN010000052">
    <property type="protein sequence ID" value="GAA1763162.1"/>
    <property type="molecule type" value="Genomic_DNA"/>
</dbReference>
<dbReference type="Proteomes" id="UP001501475">
    <property type="component" value="Unassembled WGS sequence"/>
</dbReference>
<evidence type="ECO:0000313" key="2">
    <source>
        <dbReference type="Proteomes" id="UP001501475"/>
    </source>
</evidence>
<dbReference type="Pfam" id="PF13432">
    <property type="entry name" value="TPR_16"/>
    <property type="match status" value="1"/>
</dbReference>
<dbReference type="InterPro" id="IPR011990">
    <property type="entry name" value="TPR-like_helical_dom_sf"/>
</dbReference>
<gene>
    <name evidence="1" type="ORF">GCM10009810_23000</name>
</gene>
<name>A0ABP4WY09_9MICO</name>
<organism evidence="1 2">
    <name type="scientific">Nostocoides vanveenii</name>
    <dbReference type="NCBI Taxonomy" id="330835"/>
    <lineage>
        <taxon>Bacteria</taxon>
        <taxon>Bacillati</taxon>
        <taxon>Actinomycetota</taxon>
        <taxon>Actinomycetes</taxon>
        <taxon>Micrococcales</taxon>
        <taxon>Intrasporangiaceae</taxon>
        <taxon>Nostocoides</taxon>
    </lineage>
</organism>
<proteinExistence type="predicted"/>
<protein>
    <submittedName>
        <fullName evidence="1">Tetratricopeptide repeat protein</fullName>
    </submittedName>
</protein>
<keyword evidence="2" id="KW-1185">Reference proteome</keyword>
<dbReference type="Gene3D" id="1.25.40.10">
    <property type="entry name" value="Tetratricopeptide repeat domain"/>
    <property type="match status" value="1"/>
</dbReference>
<comment type="caution">
    <text evidence="1">The sequence shown here is derived from an EMBL/GenBank/DDBJ whole genome shotgun (WGS) entry which is preliminary data.</text>
</comment>
<accession>A0ABP4WY09</accession>